<feature type="domain" description="Spt5 C-terminal" evidence="15">
    <location>
        <begin position="748"/>
        <end position="871"/>
    </location>
</feature>
<dbReference type="InterPro" id="IPR039385">
    <property type="entry name" value="NGN_Euk"/>
</dbReference>
<evidence type="ECO:0000256" key="12">
    <source>
        <dbReference type="SAM" id="MobiDB-lite"/>
    </source>
</evidence>
<dbReference type="Pfam" id="PF00467">
    <property type="entry name" value="KOW"/>
    <property type="match status" value="1"/>
</dbReference>
<proteinExistence type="inferred from homology"/>
<evidence type="ECO:0000313" key="17">
    <source>
        <dbReference type="Proteomes" id="UP001159427"/>
    </source>
</evidence>
<feature type="domain" description="NusG-like N-terminal" evidence="13">
    <location>
        <begin position="150"/>
        <end position="241"/>
    </location>
</feature>
<dbReference type="Pfam" id="PF03439">
    <property type="entry name" value="Spt5-NGN"/>
    <property type="match status" value="1"/>
</dbReference>
<dbReference type="InterPro" id="IPR041976">
    <property type="entry name" value="KOW_Spt5_3"/>
</dbReference>
<dbReference type="InterPro" id="IPR041975">
    <property type="entry name" value="KOW_Spt5_2"/>
</dbReference>
<dbReference type="PANTHER" id="PTHR11125:SF7">
    <property type="entry name" value="TRANSCRIPTION ELONGATION FACTOR SPT5"/>
    <property type="match status" value="1"/>
</dbReference>
<evidence type="ECO:0000256" key="9">
    <source>
        <dbReference type="ARBA" id="ARBA00023163"/>
    </source>
</evidence>
<feature type="domain" description="KOW" evidence="14">
    <location>
        <begin position="246"/>
        <end position="273"/>
    </location>
</feature>
<evidence type="ECO:0000256" key="11">
    <source>
        <dbReference type="PIRNR" id="PIRNR036945"/>
    </source>
</evidence>
<feature type="compositionally biased region" description="Gly residues" evidence="12">
    <location>
        <begin position="652"/>
        <end position="669"/>
    </location>
</feature>
<comment type="caution">
    <text evidence="16">The sequence shown here is derived from an EMBL/GenBank/DDBJ whole genome shotgun (WGS) entry which is preliminary data.</text>
</comment>
<dbReference type="InterPro" id="IPR057934">
    <property type="entry name" value="KOW_Spt5_7"/>
</dbReference>
<evidence type="ECO:0000256" key="1">
    <source>
        <dbReference type="ARBA" id="ARBA00004123"/>
    </source>
</evidence>
<reference evidence="16 17" key="1">
    <citation type="submission" date="2022-05" db="EMBL/GenBank/DDBJ databases">
        <authorList>
            <consortium name="Genoscope - CEA"/>
            <person name="William W."/>
        </authorList>
    </citation>
    <scope>NUCLEOTIDE SEQUENCE [LARGE SCALE GENOMIC DNA]</scope>
</reference>
<dbReference type="CDD" id="cd06085">
    <property type="entry name" value="KOW_Spt5_5"/>
    <property type="match status" value="1"/>
</dbReference>
<dbReference type="Gene3D" id="3.30.70.940">
    <property type="entry name" value="NusG, N-terminal domain"/>
    <property type="match status" value="1"/>
</dbReference>
<evidence type="ECO:0000256" key="2">
    <source>
        <dbReference type="ARBA" id="ARBA00006956"/>
    </source>
</evidence>
<dbReference type="InterPro" id="IPR041973">
    <property type="entry name" value="KOW_Spt5_1"/>
</dbReference>
<dbReference type="InterPro" id="IPR036735">
    <property type="entry name" value="NGN_dom_sf"/>
</dbReference>
<keyword evidence="4" id="KW-0678">Repressor</keyword>
<dbReference type="InterPro" id="IPR008991">
    <property type="entry name" value="Translation_prot_SH3-like_sf"/>
</dbReference>
<dbReference type="InterPro" id="IPR022581">
    <property type="entry name" value="Spt5_N"/>
</dbReference>
<dbReference type="SUPFAM" id="SSF50104">
    <property type="entry name" value="Translation proteins SH3-like domain"/>
    <property type="match status" value="1"/>
</dbReference>
<keyword evidence="8" id="KW-0010">Activator</keyword>
<keyword evidence="17" id="KW-1185">Reference proteome</keyword>
<evidence type="ECO:0000313" key="16">
    <source>
        <dbReference type="EMBL" id="CAH3030076.1"/>
    </source>
</evidence>
<dbReference type="Pfam" id="PF23287">
    <property type="entry name" value="KOW7_SPT5"/>
    <property type="match status" value="1"/>
</dbReference>
<organism evidence="16 17">
    <name type="scientific">Porites evermanni</name>
    <dbReference type="NCBI Taxonomy" id="104178"/>
    <lineage>
        <taxon>Eukaryota</taxon>
        <taxon>Metazoa</taxon>
        <taxon>Cnidaria</taxon>
        <taxon>Anthozoa</taxon>
        <taxon>Hexacorallia</taxon>
        <taxon>Scleractinia</taxon>
        <taxon>Fungiina</taxon>
        <taxon>Poritidae</taxon>
        <taxon>Porites</taxon>
    </lineage>
</organism>
<dbReference type="SMART" id="SM00739">
    <property type="entry name" value="KOW"/>
    <property type="match status" value="6"/>
</dbReference>
<dbReference type="InterPro" id="IPR005100">
    <property type="entry name" value="NGN-domain"/>
</dbReference>
<feature type="compositionally biased region" description="Acidic residues" evidence="12">
    <location>
        <begin position="1"/>
        <end position="43"/>
    </location>
</feature>
<dbReference type="CDD" id="cd06084">
    <property type="entry name" value="KOW_Spt5_4"/>
    <property type="match status" value="1"/>
</dbReference>
<evidence type="ECO:0000256" key="5">
    <source>
        <dbReference type="ARBA" id="ARBA00022553"/>
    </source>
</evidence>
<dbReference type="PANTHER" id="PTHR11125">
    <property type="entry name" value="SUPPRESSOR OF TY 5"/>
    <property type="match status" value="1"/>
</dbReference>
<keyword evidence="9 11" id="KW-0804">Transcription</keyword>
<evidence type="ECO:0000256" key="4">
    <source>
        <dbReference type="ARBA" id="ARBA00022491"/>
    </source>
</evidence>
<evidence type="ECO:0000256" key="3">
    <source>
        <dbReference type="ARBA" id="ARBA00020181"/>
    </source>
</evidence>
<feature type="domain" description="KOW" evidence="14">
    <location>
        <begin position="448"/>
        <end position="475"/>
    </location>
</feature>
<dbReference type="SMART" id="SM01104">
    <property type="entry name" value="CTD"/>
    <property type="match status" value="1"/>
</dbReference>
<dbReference type="Pfam" id="PF23291">
    <property type="entry name" value="KOW4_SPT5"/>
    <property type="match status" value="1"/>
</dbReference>
<dbReference type="CDD" id="cd06082">
    <property type="entry name" value="KOW_Spt5_2"/>
    <property type="match status" value="1"/>
</dbReference>
<dbReference type="InterPro" id="IPR024945">
    <property type="entry name" value="Spt5_C_dom"/>
</dbReference>
<keyword evidence="6" id="KW-0677">Repeat</keyword>
<dbReference type="CDD" id="cd06083">
    <property type="entry name" value="KOW_Spt5_3"/>
    <property type="match status" value="1"/>
</dbReference>
<dbReference type="PIRSF" id="PIRSF036945">
    <property type="entry name" value="Spt5"/>
    <property type="match status" value="1"/>
</dbReference>
<sequence length="1018" mass="112516">MSDSDDSQYSDEEGEDITREEDDEDEEDEEDDDDYDEDNDFEDDRQRKKRRRHTGFILEEADVDDDYEDADDQEEDGYGDIYGSVDKDDEPIGDDISGNRRYQQMIGDKNAEELEAYYKQKFAESSERYRDDYELRPEIQQQSLLPGVKDPNLWTVKCKIGEEKATVIGLMRKAIAQQFTDEPLQIKSAVAVEGLKGYIYIEAYKQTHVKQAIEGFGTLRLGKWSQMMVPIREMTDVMKVVKEVVSVKPRQWVRLKRGIYKDDLAQVDFVNTARNQVTLKMIPRIDYSRSRGLAKSAEDSLEKRKRKRKPPQKLFDADAIRAIGGEIGQDGDFMIFEGSRYRGGFMYKTLAMSAIVVEGIKPTLLELQKFETAPEDVELEVPVKSLKEGLDEERHNFATGDVVEVAEGDLANLKGTVLSIDGNKITIMPKHEDLKDPLEFMANELQKHFKMGDHVKVIGGRYEGDTGLIVRVEDNMVVLFADLTMHELKVLPKDLQLCTERSSGVDSMGQHQWGDMVQLDPQTVGVIIRLDRDMFSVLNQHGKVIQVKHQAVGRRRENKNAVALDSEQNSVQVRDIVKVIEGPHAGLQGEIKHLYRSFAFLSSKMVIENGGMLVCKTKQLVLAGGGKAISNTLGISGFAPASPRITSPAREGAGGGAGGRGAPRGGMGRGRGRGRGGRDMSLISQTVRISQGPYKGYVGIVKDATETTARVELHSSCKTISVDRMRLAIVGGPSSRGSSVYTKTPMYGSQTPMYGSQTPMHGSRTPMYGSQTPTHGDGSRTPHYGSMTPSHDPSRTPLHGGAWDPTQPNTPARNEDFDYNFDTSTPSPGVYGTPNPATPGGYGGPYTPNTPGGGMYGSEPSYSPYTQSPSPAGYGNPMTPGSIAPVSPAFNPLTPGTGMEETHAGGDWVTTDIEVRINENHEDPKLMDKKGVVRTVTGGTCTVYLYDEKRDVSVSIHNVDPGEPIKQDKVKVILGDDRERTGTLINIDDPDGIIKMDQTDQLKILPLKYLAKMGPTNI</sequence>
<dbReference type="CDD" id="cd09888">
    <property type="entry name" value="NGN_Euk"/>
    <property type="match status" value="1"/>
</dbReference>
<dbReference type="InterPro" id="IPR017071">
    <property type="entry name" value="TF_Spt5_eukaryote"/>
</dbReference>
<feature type="domain" description="KOW" evidence="14">
    <location>
        <begin position="963"/>
        <end position="990"/>
    </location>
</feature>
<feature type="compositionally biased region" description="Acidic residues" evidence="12">
    <location>
        <begin position="59"/>
        <end position="78"/>
    </location>
</feature>
<dbReference type="InterPro" id="IPR041980">
    <property type="entry name" value="KOW_Spt5_6_metazoa"/>
</dbReference>
<dbReference type="EMBL" id="CALNXI010000610">
    <property type="protein sequence ID" value="CAH3030076.1"/>
    <property type="molecule type" value="Genomic_DNA"/>
</dbReference>
<keyword evidence="5" id="KW-0597">Phosphoprotein</keyword>
<feature type="domain" description="KOW" evidence="14">
    <location>
        <begin position="396"/>
        <end position="423"/>
    </location>
</feature>
<dbReference type="InterPro" id="IPR041978">
    <property type="entry name" value="KOW_Spt5_5"/>
</dbReference>
<dbReference type="Pfam" id="PF23290">
    <property type="entry name" value="KOW5_SPT5"/>
    <property type="match status" value="1"/>
</dbReference>
<feature type="region of interest" description="Disordered" evidence="12">
    <location>
        <begin position="759"/>
        <end position="810"/>
    </location>
</feature>
<comment type="similarity">
    <text evidence="2 11">Belongs to the SPT5 family.</text>
</comment>
<dbReference type="Pfam" id="PF23037">
    <property type="entry name" value="KOWx_SPT5"/>
    <property type="match status" value="1"/>
</dbReference>
<accession>A0ABN8MPN2</accession>
<keyword evidence="7" id="KW-0805">Transcription regulation</keyword>
<dbReference type="InterPro" id="IPR057936">
    <property type="entry name" value="KOWx_Spt5"/>
</dbReference>
<dbReference type="Pfam" id="PF11942">
    <property type="entry name" value="Spt5_N"/>
    <property type="match status" value="1"/>
</dbReference>
<dbReference type="CDD" id="cd06081">
    <property type="entry name" value="KOW_Spt5_1"/>
    <property type="match status" value="1"/>
</dbReference>
<evidence type="ECO:0000256" key="10">
    <source>
        <dbReference type="ARBA" id="ARBA00023242"/>
    </source>
</evidence>
<feature type="domain" description="KOW" evidence="14">
    <location>
        <begin position="570"/>
        <end position="597"/>
    </location>
</feature>
<feature type="region of interest" description="Disordered" evidence="12">
    <location>
        <begin position="1"/>
        <end position="95"/>
    </location>
</feature>
<evidence type="ECO:0000256" key="7">
    <source>
        <dbReference type="ARBA" id="ARBA00023015"/>
    </source>
</evidence>
<name>A0ABN8MPN2_9CNID</name>
<dbReference type="Pfam" id="PF23284">
    <property type="entry name" value="KOW2_Spt5"/>
    <property type="match status" value="1"/>
</dbReference>
<gene>
    <name evidence="16" type="ORF">PEVE_00037368</name>
</gene>
<evidence type="ECO:0000259" key="14">
    <source>
        <dbReference type="SMART" id="SM00739"/>
    </source>
</evidence>
<feature type="domain" description="KOW" evidence="14">
    <location>
        <begin position="680"/>
        <end position="707"/>
    </location>
</feature>
<dbReference type="SMART" id="SM00738">
    <property type="entry name" value="NGN"/>
    <property type="match status" value="1"/>
</dbReference>
<dbReference type="InterPro" id="IPR006645">
    <property type="entry name" value="NGN-like_dom"/>
</dbReference>
<dbReference type="InterPro" id="IPR039659">
    <property type="entry name" value="SPT5"/>
</dbReference>
<dbReference type="InterPro" id="IPR005824">
    <property type="entry name" value="KOW"/>
</dbReference>
<evidence type="ECO:0000259" key="13">
    <source>
        <dbReference type="SMART" id="SM00738"/>
    </source>
</evidence>
<evidence type="ECO:0000256" key="6">
    <source>
        <dbReference type="ARBA" id="ARBA00022737"/>
    </source>
</evidence>
<evidence type="ECO:0000259" key="15">
    <source>
        <dbReference type="SMART" id="SM01104"/>
    </source>
</evidence>
<keyword evidence="10 11" id="KW-0539">Nucleus</keyword>
<protein>
    <recommendedName>
        <fullName evidence="3 11">Transcription elongation factor SPT5</fullName>
    </recommendedName>
</protein>
<dbReference type="Pfam" id="PF23288">
    <property type="entry name" value="KOW6_SPT5"/>
    <property type="match status" value="1"/>
</dbReference>
<dbReference type="Proteomes" id="UP001159427">
    <property type="component" value="Unassembled WGS sequence"/>
</dbReference>
<feature type="region of interest" description="Disordered" evidence="12">
    <location>
        <begin position="644"/>
        <end position="679"/>
    </location>
</feature>
<dbReference type="Gene3D" id="2.30.30.30">
    <property type="match status" value="3"/>
</dbReference>
<dbReference type="Pfam" id="PF23042">
    <property type="entry name" value="KOW1_SPT5"/>
    <property type="match status" value="1"/>
</dbReference>
<comment type="subcellular location">
    <subcellularLocation>
        <location evidence="1 11">Nucleus</location>
    </subcellularLocation>
</comment>
<dbReference type="InterPro" id="IPR014722">
    <property type="entry name" value="Rib_uL2_dom2"/>
</dbReference>
<dbReference type="InterPro" id="IPR041977">
    <property type="entry name" value="KOW_Spt5_4"/>
</dbReference>
<evidence type="ECO:0000256" key="8">
    <source>
        <dbReference type="ARBA" id="ARBA00023159"/>
    </source>
</evidence>
<dbReference type="CDD" id="cd06086">
    <property type="entry name" value="KOW_Spt5_6"/>
    <property type="match status" value="1"/>
</dbReference>